<dbReference type="CDD" id="cd00303">
    <property type="entry name" value="retropepsin_like"/>
    <property type="match status" value="1"/>
</dbReference>
<protein>
    <submittedName>
        <fullName evidence="6">Reverse transcriptase domain-containing protein</fullName>
    </submittedName>
</protein>
<dbReference type="InterPro" id="IPR021109">
    <property type="entry name" value="Peptidase_aspartic_dom_sf"/>
</dbReference>
<evidence type="ECO:0000256" key="2">
    <source>
        <dbReference type="ARBA" id="ARBA00022695"/>
    </source>
</evidence>
<dbReference type="PANTHER" id="PTHR37984">
    <property type="entry name" value="PROTEIN CBG26694"/>
    <property type="match status" value="1"/>
</dbReference>
<dbReference type="CDD" id="cd01647">
    <property type="entry name" value="RT_LTR"/>
    <property type="match status" value="1"/>
</dbReference>
<reference evidence="6" key="1">
    <citation type="submission" date="2017-02" db="UniProtKB">
        <authorList>
            <consortium name="WormBaseParasite"/>
        </authorList>
    </citation>
    <scope>IDENTIFICATION</scope>
</reference>
<keyword evidence="5" id="KW-1185">Reference proteome</keyword>
<dbReference type="GO" id="GO:0004519">
    <property type="term" value="F:endonuclease activity"/>
    <property type="evidence" value="ECO:0007669"/>
    <property type="project" value="UniProtKB-KW"/>
</dbReference>
<evidence type="ECO:0000256" key="4">
    <source>
        <dbReference type="ARBA" id="ARBA00022759"/>
    </source>
</evidence>
<evidence type="ECO:0000256" key="3">
    <source>
        <dbReference type="ARBA" id="ARBA00022722"/>
    </source>
</evidence>
<dbReference type="WBParaSite" id="SPAL_0000448400.1">
    <property type="protein sequence ID" value="SPAL_0000448400.1"/>
    <property type="gene ID" value="SPAL_0000448400"/>
</dbReference>
<dbReference type="STRING" id="174720.A0A0N5BER1"/>
<dbReference type="AlphaFoldDB" id="A0A0N5BER1"/>
<dbReference type="InterPro" id="IPR043502">
    <property type="entry name" value="DNA/RNA_pol_sf"/>
</dbReference>
<evidence type="ECO:0000313" key="5">
    <source>
        <dbReference type="Proteomes" id="UP000046392"/>
    </source>
</evidence>
<name>A0A0N5BER1_STREA</name>
<dbReference type="InterPro" id="IPR043128">
    <property type="entry name" value="Rev_trsase/Diguanyl_cyclase"/>
</dbReference>
<dbReference type="Gene3D" id="3.10.10.10">
    <property type="entry name" value="HIV Type 1 Reverse Transcriptase, subunit A, domain 1"/>
    <property type="match status" value="1"/>
</dbReference>
<keyword evidence="1" id="KW-0808">Transferase</keyword>
<dbReference type="Gene3D" id="2.40.70.10">
    <property type="entry name" value="Acid Proteases"/>
    <property type="match status" value="1"/>
</dbReference>
<sequence length="397" mass="45452">MVHLWRYRSFVCIVGWDTNRRHKAKMLDALRDTIEMANKRVSMVTNHHGKQPYIYLYIQQNKGTRLVKCFIDSGACVSFIRKSCLSEVMELQYFAQPTQVATDFNNHPILAMGQGKITFVLNTKSVDIPLWIIDEMQQDVLLGSDALEILSKVRLNVSFKLASNIIQVDLQPSPVQGEPNELNMEDMTVPEELLKNLAIWDLLLDEKVLTSINWENSQLSDQGRRHLYAVVNKYKQAFVQDDLDIGRYKAPIVHKIRLKDSSNLLVTGVPRHSPVMEKRAHSLIQNMLKNNIIQPSTSTCTSRYIIVPKQDGSDRFVVDYRKINDCSYLEVPCIPHIEDLLNKVSMHKFLSVFEVASGFHQIPLDPKSRWLTASNSPWGVYEYVTTPMRLSGSPGTF</sequence>
<dbReference type="InterPro" id="IPR050951">
    <property type="entry name" value="Retrovirus_Pol_polyprotein"/>
</dbReference>
<keyword evidence="4" id="KW-0255">Endonuclease</keyword>
<evidence type="ECO:0000256" key="1">
    <source>
        <dbReference type="ARBA" id="ARBA00022679"/>
    </source>
</evidence>
<dbReference type="GO" id="GO:0016779">
    <property type="term" value="F:nucleotidyltransferase activity"/>
    <property type="evidence" value="ECO:0007669"/>
    <property type="project" value="UniProtKB-KW"/>
</dbReference>
<keyword evidence="4" id="KW-0378">Hydrolase</keyword>
<evidence type="ECO:0000313" key="6">
    <source>
        <dbReference type="WBParaSite" id="SPAL_0000448400.1"/>
    </source>
</evidence>
<accession>A0A0N5BER1</accession>
<dbReference type="Proteomes" id="UP000046392">
    <property type="component" value="Unplaced"/>
</dbReference>
<dbReference type="Gene3D" id="3.30.70.270">
    <property type="match status" value="1"/>
</dbReference>
<organism evidence="5 6">
    <name type="scientific">Strongyloides papillosus</name>
    <name type="common">Intestinal threadworm</name>
    <dbReference type="NCBI Taxonomy" id="174720"/>
    <lineage>
        <taxon>Eukaryota</taxon>
        <taxon>Metazoa</taxon>
        <taxon>Ecdysozoa</taxon>
        <taxon>Nematoda</taxon>
        <taxon>Chromadorea</taxon>
        <taxon>Rhabditida</taxon>
        <taxon>Tylenchina</taxon>
        <taxon>Panagrolaimomorpha</taxon>
        <taxon>Strongyloidoidea</taxon>
        <taxon>Strongyloididae</taxon>
        <taxon>Strongyloides</taxon>
    </lineage>
</organism>
<keyword evidence="2" id="KW-0548">Nucleotidyltransferase</keyword>
<dbReference type="PANTHER" id="PTHR37984:SF5">
    <property type="entry name" value="PROTEIN NYNRIN-LIKE"/>
    <property type="match status" value="1"/>
</dbReference>
<dbReference type="SUPFAM" id="SSF56672">
    <property type="entry name" value="DNA/RNA polymerases"/>
    <property type="match status" value="1"/>
</dbReference>
<proteinExistence type="predicted"/>
<keyword evidence="3" id="KW-0540">Nuclease</keyword>